<comment type="caution">
    <text evidence="1">The sequence shown here is derived from an EMBL/GenBank/DDBJ whole genome shotgun (WGS) entry which is preliminary data.</text>
</comment>
<evidence type="ECO:0000313" key="2">
    <source>
        <dbReference type="Proteomes" id="UP001331761"/>
    </source>
</evidence>
<evidence type="ECO:0000313" key="1">
    <source>
        <dbReference type="EMBL" id="KAK5979640.1"/>
    </source>
</evidence>
<protein>
    <submittedName>
        <fullName evidence="1">Uncharacterized protein</fullName>
    </submittedName>
</protein>
<accession>A0AAN8FNZ8</accession>
<dbReference type="EMBL" id="WIXE01008160">
    <property type="protein sequence ID" value="KAK5979640.1"/>
    <property type="molecule type" value="Genomic_DNA"/>
</dbReference>
<proteinExistence type="predicted"/>
<sequence>MLSFQGLLCADRDPFKCDKDGKCAPGLRCDHGTCVLRTDCPMLSMPRMKSGCVMLTTVDERGCPMPKIVCSKENLKCGSIYCEPGFECDHDKTVCIPRRDCPNIALPKKEGCTDKMALDEYDCLVPVRNCKSPKPLRAKRQQTSTTEKPNNGWCIFLDHGKDGCGWV</sequence>
<gene>
    <name evidence="1" type="ORF">GCK32_017463</name>
</gene>
<reference evidence="1 2" key="1">
    <citation type="submission" date="2019-10" db="EMBL/GenBank/DDBJ databases">
        <title>Assembly and Annotation for the nematode Trichostrongylus colubriformis.</title>
        <authorList>
            <person name="Martin J."/>
        </authorList>
    </citation>
    <scope>NUCLEOTIDE SEQUENCE [LARGE SCALE GENOMIC DNA]</scope>
    <source>
        <strain evidence="1">G859</strain>
        <tissue evidence="1">Whole worm</tissue>
    </source>
</reference>
<dbReference type="AlphaFoldDB" id="A0AAN8FNZ8"/>
<dbReference type="Proteomes" id="UP001331761">
    <property type="component" value="Unassembled WGS sequence"/>
</dbReference>
<organism evidence="1 2">
    <name type="scientific">Trichostrongylus colubriformis</name>
    <name type="common">Black scour worm</name>
    <dbReference type="NCBI Taxonomy" id="6319"/>
    <lineage>
        <taxon>Eukaryota</taxon>
        <taxon>Metazoa</taxon>
        <taxon>Ecdysozoa</taxon>
        <taxon>Nematoda</taxon>
        <taxon>Chromadorea</taxon>
        <taxon>Rhabditida</taxon>
        <taxon>Rhabditina</taxon>
        <taxon>Rhabditomorpha</taxon>
        <taxon>Strongyloidea</taxon>
        <taxon>Trichostrongylidae</taxon>
        <taxon>Trichostrongylus</taxon>
    </lineage>
</organism>
<keyword evidence="2" id="KW-1185">Reference proteome</keyword>
<name>A0AAN8FNZ8_TRICO</name>